<dbReference type="EMBL" id="JAKZMM010000023">
    <property type="protein sequence ID" value="MCJ2380927.1"/>
    <property type="molecule type" value="Genomic_DNA"/>
</dbReference>
<evidence type="ECO:0000313" key="3">
    <source>
        <dbReference type="Proteomes" id="UP001165444"/>
    </source>
</evidence>
<proteinExistence type="predicted"/>
<keyword evidence="3" id="KW-1185">Reference proteome</keyword>
<feature type="chain" id="PRO_5045921646" description="D-lyxose ketol-isomerase" evidence="1">
    <location>
        <begin position="23"/>
        <end position="238"/>
    </location>
</feature>
<gene>
    <name evidence="2" type="ORF">MUN53_09950</name>
</gene>
<sequence length="238" mass="26693">MKKMDFKLMVTAIGLSSMVACSNQSANTASKTQDATTENNQVDIKNNKAMTYSKKYTNADFYKDGKFQQDVAMEAMKDMFAFYGVPFTELMAKDMWVTDFGLGDFENVGMGGIFWVNDPEYGYFAHAIYLLPGQMIPEHAHVKTKFPAKHESWMVEKGWVYNFSEVGDETPNAPAIPATHGPIKSKNFVVQKVGDVLRLKELGTFHFMMAGPEGAIVDEWACYHDNDGLRFTNTKAAL</sequence>
<name>A0ABT0C1S0_9BACT</name>
<evidence type="ECO:0000313" key="2">
    <source>
        <dbReference type="EMBL" id="MCJ2380927.1"/>
    </source>
</evidence>
<dbReference type="PROSITE" id="PS51257">
    <property type="entry name" value="PROKAR_LIPOPROTEIN"/>
    <property type="match status" value="1"/>
</dbReference>
<evidence type="ECO:0000256" key="1">
    <source>
        <dbReference type="SAM" id="SignalP"/>
    </source>
</evidence>
<dbReference type="InterPro" id="IPR014710">
    <property type="entry name" value="RmlC-like_jellyroll"/>
</dbReference>
<dbReference type="Proteomes" id="UP001165444">
    <property type="component" value="Unassembled WGS sequence"/>
</dbReference>
<dbReference type="Gene3D" id="2.60.120.10">
    <property type="entry name" value="Jelly Rolls"/>
    <property type="match status" value="1"/>
</dbReference>
<accession>A0ABT0C1S0</accession>
<protein>
    <recommendedName>
        <fullName evidence="4">D-lyxose ketol-isomerase</fullName>
    </recommendedName>
</protein>
<dbReference type="RefSeq" id="WP_243325236.1">
    <property type="nucleotide sequence ID" value="NZ_JAKZMM010000023.1"/>
</dbReference>
<reference evidence="2 3" key="1">
    <citation type="submission" date="2022-03" db="EMBL/GenBank/DDBJ databases">
        <title>Parabacteroides sp. nov. isolated from swine feces.</title>
        <authorList>
            <person name="Bak J.E."/>
        </authorList>
    </citation>
    <scope>NUCLEOTIDE SEQUENCE [LARGE SCALE GENOMIC DNA]</scope>
    <source>
        <strain evidence="2 3">AGMB00274</strain>
    </source>
</reference>
<organism evidence="2 3">
    <name type="scientific">Parabacteroides faecalis</name>
    <dbReference type="NCBI Taxonomy" id="2924040"/>
    <lineage>
        <taxon>Bacteria</taxon>
        <taxon>Pseudomonadati</taxon>
        <taxon>Bacteroidota</taxon>
        <taxon>Bacteroidia</taxon>
        <taxon>Bacteroidales</taxon>
        <taxon>Tannerellaceae</taxon>
        <taxon>Parabacteroides</taxon>
    </lineage>
</organism>
<evidence type="ECO:0008006" key="4">
    <source>
        <dbReference type="Google" id="ProtNLM"/>
    </source>
</evidence>
<keyword evidence="1" id="KW-0732">Signal</keyword>
<comment type="caution">
    <text evidence="2">The sequence shown here is derived from an EMBL/GenBank/DDBJ whole genome shotgun (WGS) entry which is preliminary data.</text>
</comment>
<feature type="signal peptide" evidence="1">
    <location>
        <begin position="1"/>
        <end position="22"/>
    </location>
</feature>